<feature type="chain" id="PRO_5040816444" description="DNRLRE domain-containing protein" evidence="2">
    <location>
        <begin position="26"/>
        <end position="250"/>
    </location>
</feature>
<comment type="caution">
    <text evidence="3">The sequence shown here is derived from an EMBL/GenBank/DDBJ whole genome shotgun (WGS) entry which is preliminary data.</text>
</comment>
<accession>A0A9X4QX68</accession>
<feature type="compositionally biased region" description="Basic and acidic residues" evidence="1">
    <location>
        <begin position="223"/>
        <end position="250"/>
    </location>
</feature>
<name>A0A9X4QX68_9BACL</name>
<gene>
    <name evidence="3" type="ORF">OMP40_38520</name>
</gene>
<evidence type="ECO:0008006" key="5">
    <source>
        <dbReference type="Google" id="ProtNLM"/>
    </source>
</evidence>
<evidence type="ECO:0000256" key="2">
    <source>
        <dbReference type="SAM" id="SignalP"/>
    </source>
</evidence>
<dbReference type="RefSeq" id="WP_277539500.1">
    <property type="nucleotide sequence ID" value="NZ_JAPDIA010000009.1"/>
</dbReference>
<feature type="region of interest" description="Disordered" evidence="1">
    <location>
        <begin position="215"/>
        <end position="250"/>
    </location>
</feature>
<dbReference type="AlphaFoldDB" id="A0A9X4QX68"/>
<protein>
    <recommendedName>
        <fullName evidence="5">DNRLRE domain-containing protein</fullName>
    </recommendedName>
</protein>
<reference evidence="3" key="1">
    <citation type="submission" date="2022-10" db="EMBL/GenBank/DDBJ databases">
        <title>Comparative genomic analysis of Cohnella hashimotonis sp. nov., isolated from the International Space Station.</title>
        <authorList>
            <person name="Simpson A."/>
            <person name="Venkateswaran K."/>
        </authorList>
    </citation>
    <scope>NUCLEOTIDE SEQUENCE</scope>
    <source>
        <strain evidence="3">DSM 28161</strain>
    </source>
</reference>
<organism evidence="3 4">
    <name type="scientific">Cohnella rhizosphaerae</name>
    <dbReference type="NCBI Taxonomy" id="1457232"/>
    <lineage>
        <taxon>Bacteria</taxon>
        <taxon>Bacillati</taxon>
        <taxon>Bacillota</taxon>
        <taxon>Bacilli</taxon>
        <taxon>Bacillales</taxon>
        <taxon>Paenibacillaceae</taxon>
        <taxon>Cohnella</taxon>
    </lineage>
</organism>
<keyword evidence="2" id="KW-0732">Signal</keyword>
<evidence type="ECO:0000313" key="4">
    <source>
        <dbReference type="Proteomes" id="UP001153404"/>
    </source>
</evidence>
<keyword evidence="4" id="KW-1185">Reference proteome</keyword>
<sequence>MRLRLKTFIIGLIAAILFSSVPVYAGAEAADGTDLSVVQNADQNDGGFSVMNVVYGTPVDYPVFEDGFVRKSKGTTNYSYESITSAHGAQYANQGITVLNSKYYGTDEIIAAMKIKLPTKTEIEEQKLNRFEFVFNLFKNANYNTGNQSYIFHYSTNTSWSEATLTWNNKPSFLDRTDSNILFQFDIAQGNEYEFKSDAEKKITTDVSETIIRLANEGVGGDHGVRNGEKQPGHLDPHPQQRDAGRDEKA</sequence>
<evidence type="ECO:0000313" key="3">
    <source>
        <dbReference type="EMBL" id="MDG0814525.1"/>
    </source>
</evidence>
<proteinExistence type="predicted"/>
<feature type="signal peptide" evidence="2">
    <location>
        <begin position="1"/>
        <end position="25"/>
    </location>
</feature>
<dbReference type="Proteomes" id="UP001153404">
    <property type="component" value="Unassembled WGS sequence"/>
</dbReference>
<dbReference type="EMBL" id="JAPDIA010000009">
    <property type="protein sequence ID" value="MDG0814525.1"/>
    <property type="molecule type" value="Genomic_DNA"/>
</dbReference>
<evidence type="ECO:0000256" key="1">
    <source>
        <dbReference type="SAM" id="MobiDB-lite"/>
    </source>
</evidence>